<dbReference type="InterPro" id="IPR036264">
    <property type="entry name" value="Bact_exopeptidase_dim_dom"/>
</dbReference>
<dbReference type="GO" id="GO:0046872">
    <property type="term" value="F:metal ion binding"/>
    <property type="evidence" value="ECO:0007669"/>
    <property type="project" value="UniProtKB-KW"/>
</dbReference>
<dbReference type="SUPFAM" id="SSF53187">
    <property type="entry name" value="Zn-dependent exopeptidases"/>
    <property type="match status" value="1"/>
</dbReference>
<name>A0A2I1IQ77_9ACTO</name>
<feature type="binding site" evidence="2">
    <location>
        <position position="108"/>
    </location>
    <ligand>
        <name>Mn(2+)</name>
        <dbReference type="ChEBI" id="CHEBI:29035"/>
        <label>2</label>
    </ligand>
</feature>
<dbReference type="SUPFAM" id="SSF55031">
    <property type="entry name" value="Bacterial exopeptidase dimerisation domain"/>
    <property type="match status" value="1"/>
</dbReference>
<dbReference type="Gene3D" id="3.30.70.360">
    <property type="match status" value="1"/>
</dbReference>
<feature type="binding site" evidence="2">
    <location>
        <position position="144"/>
    </location>
    <ligand>
        <name>Mn(2+)</name>
        <dbReference type="ChEBI" id="CHEBI:29035"/>
        <label>2</label>
    </ligand>
</feature>
<keyword evidence="1 4" id="KW-0378">Hydrolase</keyword>
<feature type="binding site" evidence="2">
    <location>
        <position position="371"/>
    </location>
    <ligand>
        <name>Mn(2+)</name>
        <dbReference type="ChEBI" id="CHEBI:29035"/>
        <label>2</label>
    </ligand>
</feature>
<evidence type="ECO:0000313" key="4">
    <source>
        <dbReference type="EMBL" id="PKY73274.1"/>
    </source>
</evidence>
<dbReference type="Pfam" id="PF07687">
    <property type="entry name" value="M20_dimer"/>
    <property type="match status" value="1"/>
</dbReference>
<reference evidence="4 5" key="1">
    <citation type="submission" date="2017-12" db="EMBL/GenBank/DDBJ databases">
        <title>Phylogenetic diversity of female urinary microbiome.</title>
        <authorList>
            <person name="Thomas-White K."/>
            <person name="Wolfe A.J."/>
        </authorList>
    </citation>
    <scope>NUCLEOTIDE SEQUENCE [LARGE SCALE GENOMIC DNA]</scope>
    <source>
        <strain evidence="4 5">UMB0402</strain>
    </source>
</reference>
<dbReference type="InterPro" id="IPR017439">
    <property type="entry name" value="Amidohydrolase"/>
</dbReference>
<feature type="binding site" evidence="2">
    <location>
        <position position="171"/>
    </location>
    <ligand>
        <name>Mn(2+)</name>
        <dbReference type="ChEBI" id="CHEBI:29035"/>
        <label>2</label>
    </ligand>
</feature>
<proteinExistence type="predicted"/>
<comment type="caution">
    <text evidence="4">The sequence shown here is derived from an EMBL/GenBank/DDBJ whole genome shotgun (WGS) entry which is preliminary data.</text>
</comment>
<gene>
    <name evidence="4" type="ORF">CYJ19_01405</name>
</gene>
<evidence type="ECO:0000256" key="2">
    <source>
        <dbReference type="PIRSR" id="PIRSR005962-1"/>
    </source>
</evidence>
<dbReference type="AlphaFoldDB" id="A0A2I1IQ77"/>
<dbReference type="EMBL" id="PKKO01000001">
    <property type="protein sequence ID" value="PKY73274.1"/>
    <property type="molecule type" value="Genomic_DNA"/>
</dbReference>
<organism evidence="4 5">
    <name type="scientific">Winkia neuii</name>
    <dbReference type="NCBI Taxonomy" id="33007"/>
    <lineage>
        <taxon>Bacteria</taxon>
        <taxon>Bacillati</taxon>
        <taxon>Actinomycetota</taxon>
        <taxon>Actinomycetes</taxon>
        <taxon>Actinomycetales</taxon>
        <taxon>Actinomycetaceae</taxon>
        <taxon>Winkia</taxon>
    </lineage>
</organism>
<evidence type="ECO:0000256" key="1">
    <source>
        <dbReference type="ARBA" id="ARBA00022801"/>
    </source>
</evidence>
<dbReference type="RefSeq" id="WP_024330692.1">
    <property type="nucleotide sequence ID" value="NZ_JASOXK010000001.1"/>
</dbReference>
<dbReference type="GO" id="GO:0050118">
    <property type="term" value="F:N-acetyldiaminopimelate deacetylase activity"/>
    <property type="evidence" value="ECO:0007669"/>
    <property type="project" value="UniProtKB-ARBA"/>
</dbReference>
<comment type="cofactor">
    <cofactor evidence="2">
        <name>Mn(2+)</name>
        <dbReference type="ChEBI" id="CHEBI:29035"/>
    </cofactor>
    <text evidence="2">The Mn(2+) ion enhances activity.</text>
</comment>
<dbReference type="Pfam" id="PF01546">
    <property type="entry name" value="Peptidase_M20"/>
    <property type="match status" value="1"/>
</dbReference>
<keyword evidence="5" id="KW-1185">Reference proteome</keyword>
<sequence>MSDIEKLVAEQKDWQEDLYKELHQHPELSMQEEWTRGRITKELKDLGAEPKEIGGGVVAVIENGEGAAILCRADFDALPLAEDTGLDYASTARQQDEDGNKTPVMHGCGHDMHTACLLGAVKLLLAHKDLWEGTFVALFQPGEETAQGAKSMVEAGLVEQVPKPEVCLAQHVVGIKEGTVNAVCGPTFSGATSLKITVFGKGSHGSMPHLSVDPVVMAAAIVLRLQTIVSRETSPSDFAVVTVGSISAGTSANTIPDSAVLQLNIRTYKEQVQEQVTAAIERIVKAECAASGSQREPKFEYFNKYPLTSNPKEQFDRITGAFKNYFGERYADGEKVTASEDFTYIPKAFDVPYFYWTFGGFPDPKTAPGNHSPQFAPTLAPSLRTGTQALLVAALEYLGK</sequence>
<dbReference type="NCBIfam" id="TIGR01891">
    <property type="entry name" value="amidohydrolases"/>
    <property type="match status" value="1"/>
</dbReference>
<dbReference type="STRING" id="33007.HMPREF3198_00922"/>
<dbReference type="InterPro" id="IPR011650">
    <property type="entry name" value="Peptidase_M20_dimer"/>
</dbReference>
<evidence type="ECO:0000259" key="3">
    <source>
        <dbReference type="Pfam" id="PF07687"/>
    </source>
</evidence>
<feature type="binding site" evidence="2">
    <location>
        <position position="110"/>
    </location>
    <ligand>
        <name>Mn(2+)</name>
        <dbReference type="ChEBI" id="CHEBI:29035"/>
        <label>2</label>
    </ligand>
</feature>
<dbReference type="FunFam" id="3.30.70.360:FF:000001">
    <property type="entry name" value="N-acetyldiaminopimelate deacetylase"/>
    <property type="match status" value="1"/>
</dbReference>
<keyword evidence="2" id="KW-0464">Manganese</keyword>
<dbReference type="GO" id="GO:0019877">
    <property type="term" value="P:diaminopimelate biosynthetic process"/>
    <property type="evidence" value="ECO:0007669"/>
    <property type="project" value="UniProtKB-ARBA"/>
</dbReference>
<dbReference type="PANTHER" id="PTHR11014:SF63">
    <property type="entry name" value="METALLOPEPTIDASE, PUTATIVE (AFU_ORTHOLOGUE AFUA_6G09600)-RELATED"/>
    <property type="match status" value="1"/>
</dbReference>
<dbReference type="Gene3D" id="3.40.630.10">
    <property type="entry name" value="Zn peptidases"/>
    <property type="match status" value="1"/>
</dbReference>
<keyword evidence="2" id="KW-0479">Metal-binding</keyword>
<accession>A0A2I1IQ77</accession>
<dbReference type="Proteomes" id="UP000235122">
    <property type="component" value="Unassembled WGS sequence"/>
</dbReference>
<protein>
    <submittedName>
        <fullName evidence="4">Amidohydrolase</fullName>
    </submittedName>
</protein>
<dbReference type="GeneID" id="35865971"/>
<dbReference type="InterPro" id="IPR002933">
    <property type="entry name" value="Peptidase_M20"/>
</dbReference>
<evidence type="ECO:0000313" key="5">
    <source>
        <dbReference type="Proteomes" id="UP000235122"/>
    </source>
</evidence>
<dbReference type="PANTHER" id="PTHR11014">
    <property type="entry name" value="PEPTIDASE M20 FAMILY MEMBER"/>
    <property type="match status" value="1"/>
</dbReference>
<feature type="domain" description="Peptidase M20 dimerisation" evidence="3">
    <location>
        <begin position="189"/>
        <end position="288"/>
    </location>
</feature>
<dbReference type="PIRSF" id="PIRSF005962">
    <property type="entry name" value="Pept_M20D_amidohydro"/>
    <property type="match status" value="1"/>
</dbReference>